<reference evidence="3 4" key="1">
    <citation type="journal article" date="2019" name="Int. J. Syst. Evol. Microbiol.">
        <title>The Global Catalogue of Microorganisms (GCM) 10K type strain sequencing project: providing services to taxonomists for standard genome sequencing and annotation.</title>
        <authorList>
            <consortium name="The Broad Institute Genomics Platform"/>
            <consortium name="The Broad Institute Genome Sequencing Center for Infectious Disease"/>
            <person name="Wu L."/>
            <person name="Ma J."/>
        </authorList>
    </citation>
    <scope>NUCLEOTIDE SEQUENCE [LARGE SCALE GENOMIC DNA]</scope>
    <source>
        <strain evidence="3 4">JCM 16009</strain>
    </source>
</reference>
<dbReference type="InterPro" id="IPR011837">
    <property type="entry name" value="Glycogen_debranch_GlgX"/>
</dbReference>
<evidence type="ECO:0000259" key="2">
    <source>
        <dbReference type="SMART" id="SM00642"/>
    </source>
</evidence>
<dbReference type="NCBIfam" id="TIGR02100">
    <property type="entry name" value="glgX_debranch"/>
    <property type="match status" value="1"/>
</dbReference>
<gene>
    <name evidence="3" type="ORF">GCM10009836_73180</name>
</gene>
<comment type="caution">
    <text evidence="3">The sequence shown here is derived from an EMBL/GenBank/DDBJ whole genome shotgun (WGS) entry which is preliminary data.</text>
</comment>
<dbReference type="InterPro" id="IPR006047">
    <property type="entry name" value="GH13_cat_dom"/>
</dbReference>
<evidence type="ECO:0000313" key="3">
    <source>
        <dbReference type="EMBL" id="GAA1881245.1"/>
    </source>
</evidence>
<dbReference type="PANTHER" id="PTHR43002">
    <property type="entry name" value="GLYCOGEN DEBRANCHING ENZYME"/>
    <property type="match status" value="1"/>
</dbReference>
<dbReference type="EMBL" id="BAAAQK010000034">
    <property type="protein sequence ID" value="GAA1881245.1"/>
    <property type="molecule type" value="Genomic_DNA"/>
</dbReference>
<feature type="region of interest" description="Disordered" evidence="1">
    <location>
        <begin position="213"/>
        <end position="244"/>
    </location>
</feature>
<dbReference type="Gene3D" id="3.20.20.80">
    <property type="entry name" value="Glycosidases"/>
    <property type="match status" value="1"/>
</dbReference>
<dbReference type="SUPFAM" id="SSF51011">
    <property type="entry name" value="Glycosyl hydrolase domain"/>
    <property type="match status" value="1"/>
</dbReference>
<keyword evidence="4" id="KW-1185">Reference proteome</keyword>
<dbReference type="SMART" id="SM00642">
    <property type="entry name" value="Aamy"/>
    <property type="match status" value="1"/>
</dbReference>
<dbReference type="SUPFAM" id="SSF51445">
    <property type="entry name" value="(Trans)glycosidases"/>
    <property type="match status" value="1"/>
</dbReference>
<protein>
    <recommendedName>
        <fullName evidence="2">Glycosyl hydrolase family 13 catalytic domain-containing protein</fullName>
    </recommendedName>
</protein>
<evidence type="ECO:0000313" key="4">
    <source>
        <dbReference type="Proteomes" id="UP001500449"/>
    </source>
</evidence>
<dbReference type="CDD" id="cd11326">
    <property type="entry name" value="AmyAc_Glg_debranch"/>
    <property type="match status" value="1"/>
</dbReference>
<proteinExistence type="predicted"/>
<dbReference type="Proteomes" id="UP001500449">
    <property type="component" value="Unassembled WGS sequence"/>
</dbReference>
<dbReference type="InterPro" id="IPR013780">
    <property type="entry name" value="Glyco_hydro_b"/>
</dbReference>
<dbReference type="InterPro" id="IPR017853">
    <property type="entry name" value="GH"/>
</dbReference>
<accession>A0ABN2NPQ2</accession>
<name>A0ABN2NPQ2_9PSEU</name>
<sequence length="453" mass="51498">MVRTLHKAGIEVILDVVYNHTAEGNHLGPTLSFRGIDNQAYYRLVDDDRTFYYDTTGTGNSLNVRHHESLRLLMDSLRYWVTEMHVDGFRFDLASSLAREFHSVDRLAAFFDLVNQDPIVSQVKLIAEPWDVGDGGYQVGGFPPLWTEWNGRYRDTLRDFWRGEPASLGEFAARFTGSSDLYQTDNRRPIASINFVTAHDGFTLEDLVSYNEKHNDANGEGNADGESHNRSWNHGAEGDTDDKDIRELRARQQRNILTTLLLSQGVPMIAHGDELGRTQQGNNNVYCQDNELSWVDWERAREYQGLTDFTARLTRLRAEHPIFRRQRFFEGRPVRGQGVDDIAWLGPDAQPMSDEDWDGTHTRTLTVYLNGRAIPDHDDLGMRVADNSFLLLINSHHEQQRLTLPDQSYGSAWHVVVDTAEPEHHDTSTLEPGAAVTLVPRSLVLLQSVDGPR</sequence>
<evidence type="ECO:0000256" key="1">
    <source>
        <dbReference type="SAM" id="MobiDB-lite"/>
    </source>
</evidence>
<feature type="domain" description="Glycosyl hydrolase family 13 catalytic" evidence="2">
    <location>
        <begin position="1"/>
        <end position="310"/>
    </location>
</feature>
<dbReference type="Gene3D" id="2.60.40.1180">
    <property type="entry name" value="Golgi alpha-mannosidase II"/>
    <property type="match status" value="1"/>
</dbReference>
<organism evidence="3 4">
    <name type="scientific">Pseudonocardia ailaonensis</name>
    <dbReference type="NCBI Taxonomy" id="367279"/>
    <lineage>
        <taxon>Bacteria</taxon>
        <taxon>Bacillati</taxon>
        <taxon>Actinomycetota</taxon>
        <taxon>Actinomycetes</taxon>
        <taxon>Pseudonocardiales</taxon>
        <taxon>Pseudonocardiaceae</taxon>
        <taxon>Pseudonocardia</taxon>
    </lineage>
</organism>